<dbReference type="Proteomes" id="UP000282613">
    <property type="component" value="Unassembled WGS sequence"/>
</dbReference>
<dbReference type="AlphaFoldDB" id="A0A0R3VZH8"/>
<sequence length="167" mass="17712">MESVGKDTPSIATLLTAVTRPLCKCSQRSVESSVQPRVSLNSVVVAFSRIPTPLTSLKRLLLLPTTAAISTAFLSRGTCQLGYRAIIIGASITTLANSAHRLQSPSATLSAAPLATLRPPASTNHSITAESVRVVISNAVPRRVLHVSEVLSVRNCHVRVHAHLHSP</sequence>
<dbReference type="WBParaSite" id="TASK_0000282201-mRNA-1">
    <property type="protein sequence ID" value="TASK_0000282201-mRNA-1"/>
    <property type="gene ID" value="TASK_0000282201"/>
</dbReference>
<proteinExistence type="predicted"/>
<protein>
    <submittedName>
        <fullName evidence="1 3">Uncharacterized protein</fullName>
    </submittedName>
</protein>
<name>A0A0R3VZH8_TAEAS</name>
<accession>A0A0R3VZH8</accession>
<keyword evidence="2" id="KW-1185">Reference proteome</keyword>
<evidence type="ECO:0000313" key="3">
    <source>
        <dbReference type="WBParaSite" id="TASK_0000282201-mRNA-1"/>
    </source>
</evidence>
<dbReference type="EMBL" id="UYRS01003290">
    <property type="protein sequence ID" value="VDK26273.1"/>
    <property type="molecule type" value="Genomic_DNA"/>
</dbReference>
<evidence type="ECO:0000313" key="2">
    <source>
        <dbReference type="Proteomes" id="UP000282613"/>
    </source>
</evidence>
<reference evidence="3" key="1">
    <citation type="submission" date="2017-02" db="UniProtKB">
        <authorList>
            <consortium name="WormBaseParasite"/>
        </authorList>
    </citation>
    <scope>IDENTIFICATION</scope>
</reference>
<organism evidence="3">
    <name type="scientific">Taenia asiatica</name>
    <name type="common">Asian tapeworm</name>
    <dbReference type="NCBI Taxonomy" id="60517"/>
    <lineage>
        <taxon>Eukaryota</taxon>
        <taxon>Metazoa</taxon>
        <taxon>Spiralia</taxon>
        <taxon>Lophotrochozoa</taxon>
        <taxon>Platyhelminthes</taxon>
        <taxon>Cestoda</taxon>
        <taxon>Eucestoda</taxon>
        <taxon>Cyclophyllidea</taxon>
        <taxon>Taeniidae</taxon>
        <taxon>Taenia</taxon>
    </lineage>
</organism>
<evidence type="ECO:0000313" key="1">
    <source>
        <dbReference type="EMBL" id="VDK26273.1"/>
    </source>
</evidence>
<gene>
    <name evidence="1" type="ORF">TASK_LOCUS2823</name>
</gene>
<reference evidence="1 2" key="2">
    <citation type="submission" date="2018-11" db="EMBL/GenBank/DDBJ databases">
        <authorList>
            <consortium name="Pathogen Informatics"/>
        </authorList>
    </citation>
    <scope>NUCLEOTIDE SEQUENCE [LARGE SCALE GENOMIC DNA]</scope>
</reference>